<keyword evidence="2" id="KW-1185">Reference proteome</keyword>
<dbReference type="Proteomes" id="UP000050514">
    <property type="component" value="Unassembled WGS sequence"/>
</dbReference>
<protein>
    <submittedName>
        <fullName evidence="1">Uncharacterized protein</fullName>
    </submittedName>
</protein>
<reference evidence="1 2" key="1">
    <citation type="submission" date="2015-07" db="EMBL/GenBank/DDBJ databases">
        <title>Draft genome of Bellilinea caldifistulae DSM 17877.</title>
        <authorList>
            <person name="Hemp J."/>
            <person name="Ward L.M."/>
            <person name="Pace L.A."/>
            <person name="Fischer W.W."/>
        </authorList>
    </citation>
    <scope>NUCLEOTIDE SEQUENCE [LARGE SCALE GENOMIC DNA]</scope>
    <source>
        <strain evidence="1 2">GOMI-1</strain>
    </source>
</reference>
<dbReference type="EMBL" id="LGHJ01000011">
    <property type="protein sequence ID" value="KPL76750.1"/>
    <property type="molecule type" value="Genomic_DNA"/>
</dbReference>
<evidence type="ECO:0000313" key="1">
    <source>
        <dbReference type="EMBL" id="KPL76750.1"/>
    </source>
</evidence>
<gene>
    <name evidence="1" type="ORF">AC812_05505</name>
</gene>
<comment type="caution">
    <text evidence="1">The sequence shown here is derived from an EMBL/GenBank/DDBJ whole genome shotgun (WGS) entry which is preliminary data.</text>
</comment>
<name>A0A0P6X4T2_9CHLR</name>
<organism evidence="1 2">
    <name type="scientific">Bellilinea caldifistulae</name>
    <dbReference type="NCBI Taxonomy" id="360411"/>
    <lineage>
        <taxon>Bacteria</taxon>
        <taxon>Bacillati</taxon>
        <taxon>Chloroflexota</taxon>
        <taxon>Anaerolineae</taxon>
        <taxon>Anaerolineales</taxon>
        <taxon>Anaerolineaceae</taxon>
        <taxon>Bellilinea</taxon>
    </lineage>
</organism>
<proteinExistence type="predicted"/>
<dbReference type="AlphaFoldDB" id="A0A0P6X4T2"/>
<evidence type="ECO:0000313" key="2">
    <source>
        <dbReference type="Proteomes" id="UP000050514"/>
    </source>
</evidence>
<sequence>MRALAAIGWVFGMSYQKLSLFLTAFGVVLSAMSLWRDVQQRAEELRRERLHRRVRVLGVDGAYVRGWGKTQPVLVAVDIGRGQPLTVGYALRFHFDRNSL</sequence>
<accession>A0A0P6X4T2</accession>